<dbReference type="Gene3D" id="2.130.10.10">
    <property type="entry name" value="YVTN repeat-like/Quinoprotein amine dehydrogenase"/>
    <property type="match status" value="1"/>
</dbReference>
<dbReference type="RefSeq" id="XP_026079540.1">
    <property type="nucleotide sequence ID" value="XM_026223755.1"/>
</dbReference>
<dbReference type="GO" id="GO:0002116">
    <property type="term" value="C:semaphorin receptor complex"/>
    <property type="evidence" value="ECO:0007669"/>
    <property type="project" value="TreeGrafter"/>
</dbReference>
<dbReference type="GO" id="GO:0005886">
    <property type="term" value="C:plasma membrane"/>
    <property type="evidence" value="ECO:0007669"/>
    <property type="project" value="TreeGrafter"/>
</dbReference>
<dbReference type="GO" id="GO:0050772">
    <property type="term" value="P:positive regulation of axonogenesis"/>
    <property type="evidence" value="ECO:0007669"/>
    <property type="project" value="TreeGrafter"/>
</dbReference>
<dbReference type="InterPro" id="IPR015943">
    <property type="entry name" value="WD40/YVTN_repeat-like_dom_sf"/>
</dbReference>
<dbReference type="Proteomes" id="UP000515129">
    <property type="component" value="Chromosome 4"/>
</dbReference>
<evidence type="ECO:0000313" key="4">
    <source>
        <dbReference type="Proteomes" id="UP000515129"/>
    </source>
</evidence>
<comment type="caution">
    <text evidence="2">Lacks conserved residue(s) required for the propagation of feature annotation.</text>
</comment>
<dbReference type="InterPro" id="IPR036352">
    <property type="entry name" value="Semap_dom_sf"/>
</dbReference>
<protein>
    <submittedName>
        <fullName evidence="5">Plexin-C1-like</fullName>
    </submittedName>
</protein>
<proteinExistence type="predicted"/>
<accession>A0A6P6L4Y1</accession>
<dbReference type="PANTHER" id="PTHR22625:SF4">
    <property type="entry name" value="PLEXIN-C1"/>
    <property type="match status" value="1"/>
</dbReference>
<evidence type="ECO:0000256" key="2">
    <source>
        <dbReference type="PROSITE-ProRule" id="PRU00352"/>
    </source>
</evidence>
<dbReference type="InterPro" id="IPR001627">
    <property type="entry name" value="Semap_dom"/>
</dbReference>
<reference evidence="5" key="1">
    <citation type="submission" date="2025-08" db="UniProtKB">
        <authorList>
            <consortium name="RefSeq"/>
        </authorList>
    </citation>
    <scope>IDENTIFICATION</scope>
    <source>
        <strain evidence="5">Wakin</strain>
        <tissue evidence="5">Muscle</tissue>
    </source>
</reference>
<dbReference type="OrthoDB" id="384877at2759"/>
<evidence type="ECO:0000256" key="1">
    <source>
        <dbReference type="ARBA" id="ARBA00023180"/>
    </source>
</evidence>
<name>A0A6P6L4Y1_CARAU</name>
<feature type="domain" description="Sema" evidence="3">
    <location>
        <begin position="1"/>
        <end position="99"/>
    </location>
</feature>
<gene>
    <name evidence="5" type="primary">LOC113056848</name>
</gene>
<dbReference type="PANTHER" id="PTHR22625">
    <property type="entry name" value="PLEXIN"/>
    <property type="match status" value="1"/>
</dbReference>
<keyword evidence="4" id="KW-1185">Reference proteome</keyword>
<dbReference type="AlphaFoldDB" id="A0A6P6L4Y1"/>
<dbReference type="GO" id="GO:0007399">
    <property type="term" value="P:nervous system development"/>
    <property type="evidence" value="ECO:0007669"/>
    <property type="project" value="UniProtKB-ARBA"/>
</dbReference>
<keyword evidence="1" id="KW-0325">Glycoprotein</keyword>
<dbReference type="GO" id="GO:0030334">
    <property type="term" value="P:regulation of cell migration"/>
    <property type="evidence" value="ECO:0007669"/>
    <property type="project" value="TreeGrafter"/>
</dbReference>
<dbReference type="InterPro" id="IPR031148">
    <property type="entry name" value="Plexin"/>
</dbReference>
<dbReference type="GO" id="GO:0008360">
    <property type="term" value="P:regulation of cell shape"/>
    <property type="evidence" value="ECO:0007669"/>
    <property type="project" value="TreeGrafter"/>
</dbReference>
<organism evidence="4 5">
    <name type="scientific">Carassius auratus</name>
    <name type="common">Goldfish</name>
    <dbReference type="NCBI Taxonomy" id="7957"/>
    <lineage>
        <taxon>Eukaryota</taxon>
        <taxon>Metazoa</taxon>
        <taxon>Chordata</taxon>
        <taxon>Craniata</taxon>
        <taxon>Vertebrata</taxon>
        <taxon>Euteleostomi</taxon>
        <taxon>Actinopterygii</taxon>
        <taxon>Neopterygii</taxon>
        <taxon>Teleostei</taxon>
        <taxon>Ostariophysi</taxon>
        <taxon>Cypriniformes</taxon>
        <taxon>Cyprinidae</taxon>
        <taxon>Cyprininae</taxon>
        <taxon>Carassius</taxon>
    </lineage>
</organism>
<dbReference type="GO" id="GO:0007162">
    <property type="term" value="P:negative regulation of cell adhesion"/>
    <property type="evidence" value="ECO:0007669"/>
    <property type="project" value="TreeGrafter"/>
</dbReference>
<dbReference type="KEGG" id="caua:113056848"/>
<dbReference type="PROSITE" id="PS51004">
    <property type="entry name" value="SEMA"/>
    <property type="match status" value="1"/>
</dbReference>
<sequence length="134" mass="15135">MLFVFQSGSGLQPLSVVFRYSSMSAVAATRIESWIVLFIGTSDGQLIKLMLDEKYTPGCPIMLYKSNDERAVLPRMHFDPVDFKHIYIALKKQLRRVSVVPCAKYSTLKDCRAALDPFCGSCVNTLRSDQHLLQ</sequence>
<evidence type="ECO:0000313" key="5">
    <source>
        <dbReference type="RefSeq" id="XP_026079540.1"/>
    </source>
</evidence>
<dbReference type="SUPFAM" id="SSF101912">
    <property type="entry name" value="Sema domain"/>
    <property type="match status" value="1"/>
</dbReference>
<dbReference type="GO" id="GO:0017154">
    <property type="term" value="F:semaphorin receptor activity"/>
    <property type="evidence" value="ECO:0007669"/>
    <property type="project" value="InterPro"/>
</dbReference>
<evidence type="ECO:0000259" key="3">
    <source>
        <dbReference type="PROSITE" id="PS51004"/>
    </source>
</evidence>
<dbReference type="GeneID" id="113056848"/>